<dbReference type="InterPro" id="IPR000683">
    <property type="entry name" value="Gfo/Idh/MocA-like_OxRdtase_N"/>
</dbReference>
<evidence type="ECO:0000259" key="3">
    <source>
        <dbReference type="Pfam" id="PF01408"/>
    </source>
</evidence>
<dbReference type="GO" id="GO:0016491">
    <property type="term" value="F:oxidoreductase activity"/>
    <property type="evidence" value="ECO:0007669"/>
    <property type="project" value="UniProtKB-KW"/>
</dbReference>
<sequence length="354" mass="37913">MTGFEPVRWAVAGWGVGGRVFHAPLIRSADGLDLVAVVSTNPERGREARADGLEVVEDLAALREAGVEGVTITTPAGTHADLAVEALGLGLHVVVDKPFATTADDARRIVAAASSDTVLTVYQNRRWDGDFLTIEQLVRDGELGRVDRLESRIERFRPDLPRWTRDHTSEAGGGVLVDLGPHLIDQAVHLLGPVRQVFADLATLGEDRVSEDDAIVMLRHEGGARSTIVASVHAAAEGPRFRVSGTHGGLRIEGFDPQEDQLFAGESPRTAGARWGEDDPGRTLLFEGADGAQRRPLARGRWDTFYPAVAAAIRAGSEVPVPASDAVHVAEIFDAARLSAAEGRWVHLPSPAKN</sequence>
<reference evidence="5 6" key="1">
    <citation type="submission" date="2020-07" db="EMBL/GenBank/DDBJ databases">
        <title>Draft genome and description of Aeromicrobium phoceense strain Marseille-Q0843 isolated from healthy skin swab.</title>
        <authorList>
            <person name="Boxberger M."/>
            <person name="La Scola B."/>
        </authorList>
    </citation>
    <scope>NUCLEOTIDE SEQUENCE [LARGE SCALE GENOMIC DNA]</scope>
    <source>
        <strain evidence="5 6">Marseille-Q0843</strain>
    </source>
</reference>
<feature type="domain" description="Gfo/Idh/MocA-like oxidoreductase N-terminal" evidence="3">
    <location>
        <begin position="7"/>
        <end position="118"/>
    </location>
</feature>
<dbReference type="PANTHER" id="PTHR43708:SF5">
    <property type="entry name" value="CONSERVED EXPRESSED OXIDOREDUCTASE (EUROFUNG)-RELATED"/>
    <property type="match status" value="1"/>
</dbReference>
<dbReference type="Gene3D" id="3.40.50.720">
    <property type="entry name" value="NAD(P)-binding Rossmann-like Domain"/>
    <property type="match status" value="1"/>
</dbReference>
<dbReference type="SUPFAM" id="SSF51735">
    <property type="entry name" value="NAD(P)-binding Rossmann-fold domains"/>
    <property type="match status" value="1"/>
</dbReference>
<gene>
    <name evidence="5" type="ORF">H1W00_00630</name>
</gene>
<dbReference type="Gene3D" id="3.30.360.10">
    <property type="entry name" value="Dihydrodipicolinate Reductase, domain 2"/>
    <property type="match status" value="1"/>
</dbReference>
<evidence type="ECO:0000313" key="6">
    <source>
        <dbReference type="Proteomes" id="UP000550354"/>
    </source>
</evidence>
<dbReference type="PANTHER" id="PTHR43708">
    <property type="entry name" value="CONSERVED EXPRESSED OXIDOREDUCTASE (EUROFUNG)"/>
    <property type="match status" value="1"/>
</dbReference>
<comment type="similarity">
    <text evidence="1">Belongs to the Gfo/Idh/MocA family.</text>
</comment>
<organism evidence="5 6">
    <name type="scientific">Aeromicrobium phoceense</name>
    <dbReference type="NCBI Taxonomy" id="2754045"/>
    <lineage>
        <taxon>Bacteria</taxon>
        <taxon>Bacillati</taxon>
        <taxon>Actinomycetota</taxon>
        <taxon>Actinomycetes</taxon>
        <taxon>Propionibacteriales</taxon>
        <taxon>Nocardioidaceae</taxon>
        <taxon>Aeromicrobium</taxon>
    </lineage>
</organism>
<dbReference type="AlphaFoldDB" id="A0A838X633"/>
<dbReference type="GO" id="GO:0000166">
    <property type="term" value="F:nucleotide binding"/>
    <property type="evidence" value="ECO:0007669"/>
    <property type="project" value="InterPro"/>
</dbReference>
<dbReference type="Pfam" id="PF22725">
    <property type="entry name" value="GFO_IDH_MocA_C3"/>
    <property type="match status" value="1"/>
</dbReference>
<keyword evidence="2" id="KW-0560">Oxidoreductase</keyword>
<dbReference type="InterPro" id="IPR055170">
    <property type="entry name" value="GFO_IDH_MocA-like_dom"/>
</dbReference>
<dbReference type="EMBL" id="JACEOG010000001">
    <property type="protein sequence ID" value="MBA4606979.1"/>
    <property type="molecule type" value="Genomic_DNA"/>
</dbReference>
<dbReference type="Proteomes" id="UP000550354">
    <property type="component" value="Unassembled WGS sequence"/>
</dbReference>
<comment type="caution">
    <text evidence="5">The sequence shown here is derived from an EMBL/GenBank/DDBJ whole genome shotgun (WGS) entry which is preliminary data.</text>
</comment>
<accession>A0A838X633</accession>
<evidence type="ECO:0000259" key="4">
    <source>
        <dbReference type="Pfam" id="PF22725"/>
    </source>
</evidence>
<proteinExistence type="inferred from homology"/>
<dbReference type="SUPFAM" id="SSF55347">
    <property type="entry name" value="Glyceraldehyde-3-phosphate dehydrogenase-like, C-terminal domain"/>
    <property type="match status" value="1"/>
</dbReference>
<evidence type="ECO:0000256" key="2">
    <source>
        <dbReference type="ARBA" id="ARBA00023002"/>
    </source>
</evidence>
<feature type="domain" description="GFO/IDH/MocA-like oxidoreductase" evidence="4">
    <location>
        <begin position="131"/>
        <end position="251"/>
    </location>
</feature>
<name>A0A838X633_9ACTN</name>
<dbReference type="InterPro" id="IPR051317">
    <property type="entry name" value="Gfo/Idh/MocA_oxidoreduct"/>
</dbReference>
<keyword evidence="6" id="KW-1185">Reference proteome</keyword>
<dbReference type="InterPro" id="IPR036291">
    <property type="entry name" value="NAD(P)-bd_dom_sf"/>
</dbReference>
<protein>
    <submittedName>
        <fullName evidence="5">Gfo/Idh/MocA family oxidoreductase</fullName>
    </submittedName>
</protein>
<evidence type="ECO:0000256" key="1">
    <source>
        <dbReference type="ARBA" id="ARBA00010928"/>
    </source>
</evidence>
<evidence type="ECO:0000313" key="5">
    <source>
        <dbReference type="EMBL" id="MBA4606979.1"/>
    </source>
</evidence>
<dbReference type="Pfam" id="PF01408">
    <property type="entry name" value="GFO_IDH_MocA"/>
    <property type="match status" value="1"/>
</dbReference>
<dbReference type="RefSeq" id="WP_181752712.1">
    <property type="nucleotide sequence ID" value="NZ_JACEOG010000001.1"/>
</dbReference>